<dbReference type="PANTHER" id="PTHR43434">
    <property type="entry name" value="PHOSPHOGLYCOLATE PHOSPHATASE"/>
    <property type="match status" value="1"/>
</dbReference>
<dbReference type="GO" id="GO:0046872">
    <property type="term" value="F:metal ion binding"/>
    <property type="evidence" value="ECO:0007669"/>
    <property type="project" value="UniProtKB-KW"/>
</dbReference>
<keyword evidence="8 10" id="KW-0460">Magnesium</keyword>
<feature type="binding site" evidence="10">
    <location>
        <position position="9"/>
    </location>
    <ligand>
        <name>Mg(2+)</name>
        <dbReference type="ChEBI" id="CHEBI:18420"/>
    </ligand>
</feature>
<accession>A0A4R6RIQ2</accession>
<dbReference type="NCBIfam" id="TIGR01509">
    <property type="entry name" value="HAD-SF-IA-v3"/>
    <property type="match status" value="1"/>
</dbReference>
<evidence type="ECO:0000256" key="1">
    <source>
        <dbReference type="ARBA" id="ARBA00000830"/>
    </source>
</evidence>
<dbReference type="SFLD" id="SFLDG01129">
    <property type="entry name" value="C1.5:_HAD__Beta-PGM__Phosphata"/>
    <property type="match status" value="1"/>
</dbReference>
<dbReference type="HAMAP" id="MF_00495">
    <property type="entry name" value="GPH_hydrolase_bact"/>
    <property type="match status" value="1"/>
</dbReference>
<dbReference type="InterPro" id="IPR041492">
    <property type="entry name" value="HAD_2"/>
</dbReference>
<dbReference type="AlphaFoldDB" id="A0A4R6RIQ2"/>
<name>A0A4R6RIQ2_9HYPH</name>
<dbReference type="UniPathway" id="UPA00865">
    <property type="reaction ID" value="UER00834"/>
</dbReference>
<dbReference type="GO" id="GO:0008967">
    <property type="term" value="F:phosphoglycolate phosphatase activity"/>
    <property type="evidence" value="ECO:0007669"/>
    <property type="project" value="UniProtKB-UniRule"/>
</dbReference>
<dbReference type="InterPro" id="IPR023198">
    <property type="entry name" value="PGP-like_dom2"/>
</dbReference>
<comment type="pathway">
    <text evidence="3 10">Organic acid metabolism; glycolate biosynthesis; glycolate from 2-phosphoglycolate: step 1/1.</text>
</comment>
<evidence type="ECO:0000313" key="12">
    <source>
        <dbReference type="Proteomes" id="UP000294547"/>
    </source>
</evidence>
<dbReference type="Proteomes" id="UP000294547">
    <property type="component" value="Unassembled WGS sequence"/>
</dbReference>
<comment type="function">
    <text evidence="10">Specifically catalyzes the dephosphorylation of 2-phosphoglycolate. Is involved in the dissimilation of the intracellular 2-phosphoglycolate formed during the DNA repair of 3'-phosphoglycolate ends, a major class of DNA lesions induced by oxidative stress.</text>
</comment>
<dbReference type="SFLD" id="SFLDS00003">
    <property type="entry name" value="Haloacid_Dehalogenase"/>
    <property type="match status" value="1"/>
</dbReference>
<dbReference type="InterPro" id="IPR037512">
    <property type="entry name" value="PGPase_prok"/>
</dbReference>
<evidence type="ECO:0000256" key="7">
    <source>
        <dbReference type="ARBA" id="ARBA00022801"/>
    </source>
</evidence>
<keyword evidence="9 10" id="KW-0119">Carbohydrate metabolism</keyword>
<dbReference type="EMBL" id="SNXY01000006">
    <property type="protein sequence ID" value="TDP86244.1"/>
    <property type="molecule type" value="Genomic_DNA"/>
</dbReference>
<reference evidence="11 12" key="1">
    <citation type="submission" date="2019-03" db="EMBL/GenBank/DDBJ databases">
        <title>Genomic Encyclopedia of Type Strains, Phase IV (KMG-IV): sequencing the most valuable type-strain genomes for metagenomic binning, comparative biology and taxonomic classification.</title>
        <authorList>
            <person name="Goeker M."/>
        </authorList>
    </citation>
    <scope>NUCLEOTIDE SEQUENCE [LARGE SCALE GENOMIC DNA]</scope>
    <source>
        <strain evidence="11 12">DSM 102969</strain>
    </source>
</reference>
<evidence type="ECO:0000256" key="5">
    <source>
        <dbReference type="ARBA" id="ARBA00013078"/>
    </source>
</evidence>
<comment type="catalytic activity">
    <reaction evidence="1 10">
        <text>2-phosphoglycolate + H2O = glycolate + phosphate</text>
        <dbReference type="Rhea" id="RHEA:14369"/>
        <dbReference type="ChEBI" id="CHEBI:15377"/>
        <dbReference type="ChEBI" id="CHEBI:29805"/>
        <dbReference type="ChEBI" id="CHEBI:43474"/>
        <dbReference type="ChEBI" id="CHEBI:58033"/>
        <dbReference type="EC" id="3.1.3.18"/>
    </reaction>
</comment>
<comment type="cofactor">
    <cofactor evidence="2 10">
        <name>Mg(2+)</name>
        <dbReference type="ChEBI" id="CHEBI:18420"/>
    </cofactor>
</comment>
<feature type="active site" description="Nucleophile" evidence="10">
    <location>
        <position position="9"/>
    </location>
</feature>
<dbReference type="InterPro" id="IPR036412">
    <property type="entry name" value="HAD-like_sf"/>
</dbReference>
<comment type="similarity">
    <text evidence="4 10">Belongs to the HAD-like hydrolase superfamily. CbbY/CbbZ/Gph/YieH family.</text>
</comment>
<dbReference type="Pfam" id="PF13419">
    <property type="entry name" value="HAD_2"/>
    <property type="match status" value="1"/>
</dbReference>
<dbReference type="SFLD" id="SFLDG01135">
    <property type="entry name" value="C1.5.6:_HAD__Beta-PGM__Phospha"/>
    <property type="match status" value="1"/>
</dbReference>
<keyword evidence="6 10" id="KW-0479">Metal-binding</keyword>
<proteinExistence type="inferred from homology"/>
<evidence type="ECO:0000256" key="4">
    <source>
        <dbReference type="ARBA" id="ARBA00006171"/>
    </source>
</evidence>
<dbReference type="NCBIfam" id="TIGR01449">
    <property type="entry name" value="PGP_bact"/>
    <property type="match status" value="1"/>
</dbReference>
<dbReference type="InterPro" id="IPR006439">
    <property type="entry name" value="HAD-SF_hydro_IA"/>
</dbReference>
<organism evidence="11 12">
    <name type="scientific">Oharaeibacter diazotrophicus</name>
    <dbReference type="NCBI Taxonomy" id="1920512"/>
    <lineage>
        <taxon>Bacteria</taxon>
        <taxon>Pseudomonadati</taxon>
        <taxon>Pseudomonadota</taxon>
        <taxon>Alphaproteobacteria</taxon>
        <taxon>Hyphomicrobiales</taxon>
        <taxon>Pleomorphomonadaceae</taxon>
        <taxon>Oharaeibacter</taxon>
    </lineage>
</organism>
<dbReference type="GO" id="GO:0005975">
    <property type="term" value="P:carbohydrate metabolic process"/>
    <property type="evidence" value="ECO:0007669"/>
    <property type="project" value="InterPro"/>
</dbReference>
<gene>
    <name evidence="11" type="ORF">EDD54_0113</name>
</gene>
<evidence type="ECO:0000313" key="11">
    <source>
        <dbReference type="EMBL" id="TDP86244.1"/>
    </source>
</evidence>
<dbReference type="RefSeq" id="WP_126537568.1">
    <property type="nucleotide sequence ID" value="NZ_BSPM01000008.1"/>
</dbReference>
<protein>
    <recommendedName>
        <fullName evidence="5 10">Phosphoglycolate phosphatase</fullName>
        <shortName evidence="10">PGP</shortName>
        <shortName evidence="10">PGPase</shortName>
        <ecNumber evidence="5 10">3.1.3.18</ecNumber>
    </recommendedName>
</protein>
<dbReference type="InterPro" id="IPR050155">
    <property type="entry name" value="HAD-like_hydrolase_sf"/>
</dbReference>
<keyword evidence="7 10" id="KW-0378">Hydrolase</keyword>
<dbReference type="InterPro" id="IPR023214">
    <property type="entry name" value="HAD_sf"/>
</dbReference>
<dbReference type="OrthoDB" id="9793014at2"/>
<dbReference type="GO" id="GO:0005829">
    <property type="term" value="C:cytosol"/>
    <property type="evidence" value="ECO:0007669"/>
    <property type="project" value="TreeGrafter"/>
</dbReference>
<feature type="binding site" evidence="10">
    <location>
        <position position="11"/>
    </location>
    <ligand>
        <name>Mg(2+)</name>
        <dbReference type="ChEBI" id="CHEBI:18420"/>
    </ligand>
</feature>
<dbReference type="GO" id="GO:0046295">
    <property type="term" value="P:glycolate biosynthetic process"/>
    <property type="evidence" value="ECO:0007669"/>
    <property type="project" value="UniProtKB-UniRule"/>
</dbReference>
<dbReference type="SUPFAM" id="SSF56784">
    <property type="entry name" value="HAD-like"/>
    <property type="match status" value="1"/>
</dbReference>
<keyword evidence="12" id="KW-1185">Reference proteome</keyword>
<evidence type="ECO:0000256" key="6">
    <source>
        <dbReference type="ARBA" id="ARBA00022723"/>
    </source>
</evidence>
<dbReference type="EC" id="3.1.3.18" evidence="5 10"/>
<evidence type="ECO:0000256" key="10">
    <source>
        <dbReference type="HAMAP-Rule" id="MF_00495"/>
    </source>
</evidence>
<evidence type="ECO:0000256" key="8">
    <source>
        <dbReference type="ARBA" id="ARBA00022842"/>
    </source>
</evidence>
<evidence type="ECO:0000256" key="9">
    <source>
        <dbReference type="ARBA" id="ARBA00023277"/>
    </source>
</evidence>
<evidence type="ECO:0000256" key="3">
    <source>
        <dbReference type="ARBA" id="ARBA00004818"/>
    </source>
</evidence>
<dbReference type="Gene3D" id="1.10.150.240">
    <property type="entry name" value="Putative phosphatase, domain 2"/>
    <property type="match status" value="1"/>
</dbReference>
<comment type="caution">
    <text evidence="11">The sequence shown here is derived from an EMBL/GenBank/DDBJ whole genome shotgun (WGS) entry which is preliminary data.</text>
</comment>
<dbReference type="PANTHER" id="PTHR43434:SF1">
    <property type="entry name" value="PHOSPHOGLYCOLATE PHOSPHATASE"/>
    <property type="match status" value="1"/>
</dbReference>
<dbReference type="Gene3D" id="3.40.50.1000">
    <property type="entry name" value="HAD superfamily/HAD-like"/>
    <property type="match status" value="1"/>
</dbReference>
<feature type="binding site" evidence="10">
    <location>
        <position position="171"/>
    </location>
    <ligand>
        <name>Mg(2+)</name>
        <dbReference type="ChEBI" id="CHEBI:18420"/>
    </ligand>
</feature>
<dbReference type="GO" id="GO:0006281">
    <property type="term" value="P:DNA repair"/>
    <property type="evidence" value="ECO:0007669"/>
    <property type="project" value="TreeGrafter"/>
</dbReference>
<sequence length="226" mass="23194">MTAPLVVFDLDGTLLDTAPDLLGALNVVLAEEGLPALAREAVRYNFGHGARALIVEGLRISGRTVAVERLEAMTARFLAVYAERPGAHTTPYPGLHAALDRLAAAGHRFAVCTNKRAALAVPLLAALGLADRFDAVLGGDSLPVRKPHPDHLVGTIAAAGGDPARSVMIGDSDADVAAARGAGVPVIAVSFGYTEDVAALGPDAVIDHYDHLDAAITAVMGAVTGR</sequence>
<evidence type="ECO:0000256" key="2">
    <source>
        <dbReference type="ARBA" id="ARBA00001946"/>
    </source>
</evidence>
<dbReference type="PRINTS" id="PR00413">
    <property type="entry name" value="HADHALOGNASE"/>
</dbReference>